<comment type="similarity">
    <text evidence="4">Belongs to the Nudix hydrolase family.</text>
</comment>
<dbReference type="InterPro" id="IPR015797">
    <property type="entry name" value="NUDIX_hydrolase-like_dom_sf"/>
</dbReference>
<evidence type="ECO:0000256" key="3">
    <source>
        <dbReference type="ARBA" id="ARBA00022842"/>
    </source>
</evidence>
<evidence type="ECO:0000313" key="7">
    <source>
        <dbReference type="Proteomes" id="UP000178349"/>
    </source>
</evidence>
<evidence type="ECO:0000256" key="1">
    <source>
        <dbReference type="ARBA" id="ARBA00001946"/>
    </source>
</evidence>
<dbReference type="InterPro" id="IPR020476">
    <property type="entry name" value="Nudix_hydrolase"/>
</dbReference>
<dbReference type="EMBL" id="MFQW01000035">
    <property type="protein sequence ID" value="OGH85892.1"/>
    <property type="molecule type" value="Genomic_DNA"/>
</dbReference>
<protein>
    <recommendedName>
        <fullName evidence="5">Nudix hydrolase domain-containing protein</fullName>
    </recommendedName>
</protein>
<dbReference type="PANTHER" id="PTHR43046:SF12">
    <property type="entry name" value="GDP-MANNOSE MANNOSYL HYDROLASE"/>
    <property type="match status" value="1"/>
</dbReference>
<proteinExistence type="inferred from homology"/>
<comment type="caution">
    <text evidence="6">The sequence shown here is derived from an EMBL/GenBank/DDBJ whole genome shotgun (WGS) entry which is preliminary data.</text>
</comment>
<keyword evidence="2 4" id="KW-0378">Hydrolase</keyword>
<evidence type="ECO:0000313" key="6">
    <source>
        <dbReference type="EMBL" id="OGH85892.1"/>
    </source>
</evidence>
<reference evidence="6 7" key="1">
    <citation type="journal article" date="2016" name="Nat. Commun.">
        <title>Thousands of microbial genomes shed light on interconnected biogeochemical processes in an aquifer system.</title>
        <authorList>
            <person name="Anantharaman K."/>
            <person name="Brown C.T."/>
            <person name="Hug L.A."/>
            <person name="Sharon I."/>
            <person name="Castelle C.J."/>
            <person name="Probst A.J."/>
            <person name="Thomas B.C."/>
            <person name="Singh A."/>
            <person name="Wilkins M.J."/>
            <person name="Karaoz U."/>
            <person name="Brodie E.L."/>
            <person name="Williams K.H."/>
            <person name="Hubbard S.S."/>
            <person name="Banfield J.F."/>
        </authorList>
    </citation>
    <scope>NUCLEOTIDE SEQUENCE [LARGE SCALE GENOMIC DNA]</scope>
</reference>
<dbReference type="InterPro" id="IPR000086">
    <property type="entry name" value="NUDIX_hydrolase_dom"/>
</dbReference>
<evidence type="ECO:0000256" key="4">
    <source>
        <dbReference type="RuleBase" id="RU003476"/>
    </source>
</evidence>
<dbReference type="PANTHER" id="PTHR43046">
    <property type="entry name" value="GDP-MANNOSE MANNOSYL HYDROLASE"/>
    <property type="match status" value="1"/>
</dbReference>
<accession>A0A1F6NPL7</accession>
<evidence type="ECO:0000256" key="2">
    <source>
        <dbReference type="ARBA" id="ARBA00022801"/>
    </source>
</evidence>
<organism evidence="6 7">
    <name type="scientific">Candidatus Magasanikbacteria bacterium RIFOXYC12_FULL_33_11</name>
    <dbReference type="NCBI Taxonomy" id="1798701"/>
    <lineage>
        <taxon>Bacteria</taxon>
        <taxon>Candidatus Magasanikiibacteriota</taxon>
    </lineage>
</organism>
<keyword evidence="3" id="KW-0460">Magnesium</keyword>
<dbReference type="AlphaFoldDB" id="A0A1F6NPL7"/>
<comment type="cofactor">
    <cofactor evidence="1">
        <name>Mg(2+)</name>
        <dbReference type="ChEBI" id="CHEBI:18420"/>
    </cofactor>
</comment>
<dbReference type="PROSITE" id="PS51462">
    <property type="entry name" value="NUDIX"/>
    <property type="match status" value="1"/>
</dbReference>
<feature type="domain" description="Nudix hydrolase" evidence="5">
    <location>
        <begin position="1"/>
        <end position="131"/>
    </location>
</feature>
<evidence type="ECO:0000259" key="5">
    <source>
        <dbReference type="PROSITE" id="PS51462"/>
    </source>
</evidence>
<dbReference type="Pfam" id="PF00293">
    <property type="entry name" value="NUDIX"/>
    <property type="match status" value="1"/>
</dbReference>
<gene>
    <name evidence="6" type="ORF">A2493_02490</name>
</gene>
<dbReference type="Gene3D" id="3.90.79.10">
    <property type="entry name" value="Nucleoside Triphosphate Pyrophosphohydrolase"/>
    <property type="match status" value="1"/>
</dbReference>
<dbReference type="PROSITE" id="PS00893">
    <property type="entry name" value="NUDIX_BOX"/>
    <property type="match status" value="1"/>
</dbReference>
<sequence length="131" mass="15205">MRAGTIILQDNKILLIHRFWQGREYFVIPGGKVEDGESIEEAAIREAKEETNLDVVLGEKFFEFFNEFDKRQNIFFLVTKFDGKMQLGGPEAERHSKDDSYILEWHDVGDLKDLNIVPDILKGKIISEFVK</sequence>
<dbReference type="PRINTS" id="PR00502">
    <property type="entry name" value="NUDIXFAMILY"/>
</dbReference>
<dbReference type="InterPro" id="IPR020084">
    <property type="entry name" value="NUDIX_hydrolase_CS"/>
</dbReference>
<dbReference type="GO" id="GO:0016787">
    <property type="term" value="F:hydrolase activity"/>
    <property type="evidence" value="ECO:0007669"/>
    <property type="project" value="UniProtKB-KW"/>
</dbReference>
<dbReference type="Proteomes" id="UP000178349">
    <property type="component" value="Unassembled WGS sequence"/>
</dbReference>
<dbReference type="SUPFAM" id="SSF55811">
    <property type="entry name" value="Nudix"/>
    <property type="match status" value="1"/>
</dbReference>
<name>A0A1F6NPL7_9BACT</name>